<reference evidence="1 2" key="1">
    <citation type="submission" date="2019-10" db="EMBL/GenBank/DDBJ databases">
        <title>Bacillus from the desert of Cuatro Cinegas, Coahuila.</title>
        <authorList>
            <person name="Olmedo-Alvarez G."/>
            <person name="Saldana S."/>
            <person name="Barcelo D."/>
        </authorList>
    </citation>
    <scope>NUCLEOTIDE SEQUENCE [LARGE SCALE GENOMIC DNA]</scope>
    <source>
        <strain evidence="1 2">CH155b_5T</strain>
    </source>
</reference>
<comment type="caution">
    <text evidence="1">The sequence shown here is derived from an EMBL/GenBank/DDBJ whole genome shotgun (WGS) entry which is preliminary data.</text>
</comment>
<dbReference type="AlphaFoldDB" id="A0A7V7V6L7"/>
<proteinExistence type="predicted"/>
<name>A0A7V7V6L7_9BACI</name>
<accession>A0A7V7V6L7</accession>
<gene>
    <name evidence="1" type="ORF">F8163_07290</name>
</gene>
<dbReference type="Proteomes" id="UP000470409">
    <property type="component" value="Unassembled WGS sequence"/>
</dbReference>
<dbReference type="EMBL" id="WBPG01000008">
    <property type="protein sequence ID" value="KAB2444980.1"/>
    <property type="molecule type" value="Genomic_DNA"/>
</dbReference>
<organism evidence="1 2">
    <name type="scientific">Bacillus luti</name>
    <dbReference type="NCBI Taxonomy" id="2026191"/>
    <lineage>
        <taxon>Bacteria</taxon>
        <taxon>Bacillati</taxon>
        <taxon>Bacillota</taxon>
        <taxon>Bacilli</taxon>
        <taxon>Bacillales</taxon>
        <taxon>Bacillaceae</taxon>
        <taxon>Bacillus</taxon>
        <taxon>Bacillus cereus group</taxon>
    </lineage>
</organism>
<sequence>MRHVKELIGAVLLFIIERYLIEPFVEHIEQEILSLSVFTYVKTTQAIGVAVEWLRVLKIVAFSYVPSLTD</sequence>
<evidence type="ECO:0000313" key="2">
    <source>
        <dbReference type="Proteomes" id="UP000470409"/>
    </source>
</evidence>
<evidence type="ECO:0000313" key="1">
    <source>
        <dbReference type="EMBL" id="KAB2444980.1"/>
    </source>
</evidence>
<protein>
    <submittedName>
        <fullName evidence="1">Uncharacterized protein</fullName>
    </submittedName>
</protein>